<keyword evidence="1" id="KW-0812">Transmembrane</keyword>
<accession>A0A1H9M6M9</accession>
<dbReference type="AlphaFoldDB" id="A0A1H9M6M9"/>
<feature type="transmembrane region" description="Helical" evidence="1">
    <location>
        <begin position="37"/>
        <end position="58"/>
    </location>
</feature>
<dbReference type="Proteomes" id="UP000199427">
    <property type="component" value="Unassembled WGS sequence"/>
</dbReference>
<proteinExistence type="predicted"/>
<protein>
    <submittedName>
        <fullName evidence="2">Uncharacterized protein</fullName>
    </submittedName>
</protein>
<evidence type="ECO:0000313" key="2">
    <source>
        <dbReference type="EMBL" id="SER19135.1"/>
    </source>
</evidence>
<dbReference type="OrthoDB" id="2930560at2"/>
<reference evidence="2 3" key="1">
    <citation type="submission" date="2016-10" db="EMBL/GenBank/DDBJ databases">
        <authorList>
            <person name="de Groot N.N."/>
        </authorList>
    </citation>
    <scope>NUCLEOTIDE SEQUENCE [LARGE SCALE GENOMIC DNA]</scope>
    <source>
        <strain evidence="2 3">DSM 21633</strain>
    </source>
</reference>
<feature type="transmembrane region" description="Helical" evidence="1">
    <location>
        <begin position="6"/>
        <end position="25"/>
    </location>
</feature>
<dbReference type="RefSeq" id="WP_091775988.1">
    <property type="nucleotide sequence ID" value="NZ_CAESCL010000075.1"/>
</dbReference>
<evidence type="ECO:0000313" key="3">
    <source>
        <dbReference type="Proteomes" id="UP000199427"/>
    </source>
</evidence>
<keyword evidence="1" id="KW-0472">Membrane</keyword>
<keyword evidence="1" id="KW-1133">Transmembrane helix</keyword>
<evidence type="ECO:0000256" key="1">
    <source>
        <dbReference type="SAM" id="Phobius"/>
    </source>
</evidence>
<sequence length="60" mass="6846">MEQILFIASMLSLGLSFSTFILGIFKFRLTDIFTSKYAKASLLFLLVYVVTFIPYVILSN</sequence>
<keyword evidence="3" id="KW-1185">Reference proteome</keyword>
<organism evidence="2 3">
    <name type="scientific">Piscibacillus halophilus</name>
    <dbReference type="NCBI Taxonomy" id="571933"/>
    <lineage>
        <taxon>Bacteria</taxon>
        <taxon>Bacillati</taxon>
        <taxon>Bacillota</taxon>
        <taxon>Bacilli</taxon>
        <taxon>Bacillales</taxon>
        <taxon>Bacillaceae</taxon>
        <taxon>Piscibacillus</taxon>
    </lineage>
</organism>
<gene>
    <name evidence="2" type="ORF">SAMN05216362_1574</name>
</gene>
<name>A0A1H9M6M9_9BACI</name>
<dbReference type="EMBL" id="FOES01000057">
    <property type="protein sequence ID" value="SER19135.1"/>
    <property type="molecule type" value="Genomic_DNA"/>
</dbReference>